<dbReference type="OrthoDB" id="3545040at2759"/>
<protein>
    <submittedName>
        <fullName evidence="2">Uncharacterized protein</fullName>
    </submittedName>
</protein>
<proteinExistence type="predicted"/>
<name>A0A5N6KBN2_MONLA</name>
<sequence>MSYNTYNPFLNPIPLVPCPTIANGNGNEEGSQNTASTLATPIEPQEGWPARSSQEEDGLPQSWNPSWNPLQNLPSVLLSSNNVNSNMNVFETAGYAGLPNVAGLGIDSGFGQHDTSQLSDAALGDWPGNISGSSNTFATKQEIPSNNFINDFGFDTPTPFSHPINNQSSTGDSGASVDPQFPHDVGSSALNTSTQLASGVQDAEAPQQNSIQQGVQHTIAEGYQGSRGAVTHHSSSGSRSQDPNQSIPPSDAPQSWSRRQSPPQNQRRGLSTQKNPSQSSLLQASDPLFPSRLNAATAALADVTPATQFMESLSSMHIMDRMACVDVLMRSELFKDYFKPHLWAKFEEGLARGARLAARSRLGMNDTVDEMQRKNEGHTARRKVEFQDKQVQNERRLRERAGVNTSEMMTGASETSEMASSSNKRRRQVFNPDYSPTDEPGYDSFSSNSDLLAPSRQSPKKPRHLSSTPSELVNKFCSVANIGNRNPFFNDTIHKQLRSLNTAQLIDLAPEYTAQHGKLSDTKVEHWRACAGQAAGFVMRRGQTCKHCADHMDDGSVPFASCVVIDDALPVGRKFQGACMNCVYLGNDQQCSLRHVEGESSGAQ</sequence>
<evidence type="ECO:0000313" key="3">
    <source>
        <dbReference type="Proteomes" id="UP000326757"/>
    </source>
</evidence>
<feature type="compositionally biased region" description="Polar residues" evidence="1">
    <location>
        <begin position="403"/>
        <end position="422"/>
    </location>
</feature>
<evidence type="ECO:0000313" key="2">
    <source>
        <dbReference type="EMBL" id="KAB8300828.1"/>
    </source>
</evidence>
<gene>
    <name evidence="2" type="ORF">EYC80_002756</name>
</gene>
<feature type="compositionally biased region" description="Polar residues" evidence="1">
    <location>
        <begin position="269"/>
        <end position="283"/>
    </location>
</feature>
<evidence type="ECO:0000256" key="1">
    <source>
        <dbReference type="SAM" id="MobiDB-lite"/>
    </source>
</evidence>
<feature type="region of interest" description="Disordered" evidence="1">
    <location>
        <begin position="369"/>
        <end position="469"/>
    </location>
</feature>
<feature type="compositionally biased region" description="Polar residues" evidence="1">
    <location>
        <begin position="232"/>
        <end position="248"/>
    </location>
</feature>
<dbReference type="Proteomes" id="UP000326757">
    <property type="component" value="Unassembled WGS sequence"/>
</dbReference>
<feature type="compositionally biased region" description="Low complexity" evidence="1">
    <location>
        <begin position="253"/>
        <end position="268"/>
    </location>
</feature>
<feature type="compositionally biased region" description="Basic and acidic residues" evidence="1">
    <location>
        <begin position="370"/>
        <end position="401"/>
    </location>
</feature>
<dbReference type="Pfam" id="PF12511">
    <property type="entry name" value="DUF3716"/>
    <property type="match status" value="1"/>
</dbReference>
<accession>A0A5N6KBN2</accession>
<dbReference type="EMBL" id="VIGI01000004">
    <property type="protein sequence ID" value="KAB8300828.1"/>
    <property type="molecule type" value="Genomic_DNA"/>
</dbReference>
<feature type="region of interest" description="Disordered" evidence="1">
    <location>
        <begin position="149"/>
        <end position="213"/>
    </location>
</feature>
<keyword evidence="3" id="KW-1185">Reference proteome</keyword>
<comment type="caution">
    <text evidence="2">The sequence shown here is derived from an EMBL/GenBank/DDBJ whole genome shotgun (WGS) entry which is preliminary data.</text>
</comment>
<dbReference type="AlphaFoldDB" id="A0A5N6KBN2"/>
<organism evidence="2 3">
    <name type="scientific">Monilinia laxa</name>
    <name type="common">Brown rot fungus</name>
    <name type="synonym">Sclerotinia laxa</name>
    <dbReference type="NCBI Taxonomy" id="61186"/>
    <lineage>
        <taxon>Eukaryota</taxon>
        <taxon>Fungi</taxon>
        <taxon>Dikarya</taxon>
        <taxon>Ascomycota</taxon>
        <taxon>Pezizomycotina</taxon>
        <taxon>Leotiomycetes</taxon>
        <taxon>Helotiales</taxon>
        <taxon>Sclerotiniaceae</taxon>
        <taxon>Monilinia</taxon>
    </lineage>
</organism>
<feature type="region of interest" description="Disordered" evidence="1">
    <location>
        <begin position="43"/>
        <end position="64"/>
    </location>
</feature>
<feature type="region of interest" description="Disordered" evidence="1">
    <location>
        <begin position="226"/>
        <end position="284"/>
    </location>
</feature>
<reference evidence="2 3" key="1">
    <citation type="submission" date="2019-06" db="EMBL/GenBank/DDBJ databases">
        <title>Genome Sequence of the Brown Rot Fungal Pathogen Monilinia laxa.</title>
        <authorList>
            <person name="De Miccolis Angelini R.M."/>
            <person name="Landi L."/>
            <person name="Abate D."/>
            <person name="Pollastro S."/>
            <person name="Romanazzi G."/>
            <person name="Faretra F."/>
        </authorList>
    </citation>
    <scope>NUCLEOTIDE SEQUENCE [LARGE SCALE GENOMIC DNA]</scope>
    <source>
        <strain evidence="2 3">Mlax316</strain>
    </source>
</reference>
<feature type="compositionally biased region" description="Polar residues" evidence="1">
    <location>
        <begin position="163"/>
        <end position="173"/>
    </location>
</feature>
<feature type="compositionally biased region" description="Polar residues" evidence="1">
    <location>
        <begin position="188"/>
        <end position="198"/>
    </location>
</feature>
<dbReference type="InterPro" id="IPR022190">
    <property type="entry name" value="DUF3716"/>
</dbReference>